<dbReference type="Pfam" id="PF19583">
    <property type="entry name" value="ODP"/>
    <property type="match status" value="1"/>
</dbReference>
<keyword evidence="3" id="KW-1185">Reference proteome</keyword>
<dbReference type="InterPro" id="IPR045761">
    <property type="entry name" value="ODP_dom"/>
</dbReference>
<dbReference type="SUPFAM" id="SSF56281">
    <property type="entry name" value="Metallo-hydrolase/oxidoreductase"/>
    <property type="match status" value="1"/>
</dbReference>
<evidence type="ECO:0000313" key="2">
    <source>
        <dbReference type="EMBL" id="MDQ0152680.1"/>
    </source>
</evidence>
<evidence type="ECO:0000313" key="3">
    <source>
        <dbReference type="Proteomes" id="UP001241537"/>
    </source>
</evidence>
<dbReference type="InterPro" id="IPR036866">
    <property type="entry name" value="RibonucZ/Hydroxyglut_hydro"/>
</dbReference>
<dbReference type="PANTHER" id="PTHR43717">
    <property type="entry name" value="ANAEROBIC NITRIC OXIDE REDUCTASE FLAVORUBREDOXIN"/>
    <property type="match status" value="1"/>
</dbReference>
<proteinExistence type="predicted"/>
<feature type="domain" description="ODP" evidence="1">
    <location>
        <begin position="5"/>
        <end position="77"/>
    </location>
</feature>
<dbReference type="EMBL" id="JAUSTO010000007">
    <property type="protein sequence ID" value="MDQ0152680.1"/>
    <property type="molecule type" value="Genomic_DNA"/>
</dbReference>
<sequence length="81" mass="9243">MREIPDTPIYCTKKSEAVIRGHYHQDWHFVNVKTGDTLPLGETTLTFVEAPMLHRPDSMFTYMSGDNILFSNDTTGQTLHS</sequence>
<gene>
    <name evidence="2" type="ORF">J2S20_001374</name>
</gene>
<reference evidence="2" key="1">
    <citation type="submission" date="2023-07" db="EMBL/GenBank/DDBJ databases">
        <title>Genomic Encyclopedia of Type Strains, Phase IV (KMG-IV): sequencing the most valuable type-strain genomes for metagenomic binning, comparative biology and taxonomic classification.</title>
        <authorList>
            <person name="Goeker M."/>
        </authorList>
    </citation>
    <scope>NUCLEOTIDE SEQUENCE</scope>
    <source>
        <strain evidence="2">DSM 19659</strain>
    </source>
</reference>
<protein>
    <submittedName>
        <fullName evidence="2">Flavorubredoxin</fullName>
    </submittedName>
</protein>
<dbReference type="Proteomes" id="UP001241537">
    <property type="component" value="Unassembled WGS sequence"/>
</dbReference>
<comment type="caution">
    <text evidence="2">The sequence shown here is derived from an EMBL/GenBank/DDBJ whole genome shotgun (WGS) entry which is preliminary data.</text>
</comment>
<dbReference type="PANTHER" id="PTHR43717:SF1">
    <property type="entry name" value="ANAEROBIC NITRIC OXIDE REDUCTASE FLAVORUBREDOXIN"/>
    <property type="match status" value="1"/>
</dbReference>
<name>A0AAE4AL21_9FIRM</name>
<accession>A0AAE4AL21</accession>
<evidence type="ECO:0000259" key="1">
    <source>
        <dbReference type="Pfam" id="PF19583"/>
    </source>
</evidence>
<dbReference type="AlphaFoldDB" id="A0AAE4AL21"/>
<dbReference type="RefSeq" id="WP_334307393.1">
    <property type="nucleotide sequence ID" value="NZ_JAUSTO010000007.1"/>
</dbReference>
<dbReference type="Gene3D" id="3.60.15.10">
    <property type="entry name" value="Ribonuclease Z/Hydroxyacylglutathione hydrolase-like"/>
    <property type="match status" value="1"/>
</dbReference>
<organism evidence="2 3">
    <name type="scientific">Moryella indoligenes</name>
    <dbReference type="NCBI Taxonomy" id="371674"/>
    <lineage>
        <taxon>Bacteria</taxon>
        <taxon>Bacillati</taxon>
        <taxon>Bacillota</taxon>
        <taxon>Clostridia</taxon>
        <taxon>Lachnospirales</taxon>
        <taxon>Lachnospiraceae</taxon>
        <taxon>Moryella</taxon>
    </lineage>
</organism>